<sequence>MGEEFGTRRGLKLGDSSEFRNFWTNSALYESEILFPCYSSLMVEKRVLQTFLLEAKPTKPDHGNQFGDVGAKMMVLGNTRIFILSLLGMEIWRPFERKCDVMPIRKSYKLRGAQKNESISLWDFTRSA</sequence>
<evidence type="ECO:0000313" key="2">
    <source>
        <dbReference type="Proteomes" id="UP000499080"/>
    </source>
</evidence>
<dbReference type="EMBL" id="BGPR01000338">
    <property type="protein sequence ID" value="GBM14054.1"/>
    <property type="molecule type" value="Genomic_DNA"/>
</dbReference>
<proteinExistence type="predicted"/>
<gene>
    <name evidence="1" type="ORF">AVEN_209945_1</name>
</gene>
<comment type="caution">
    <text evidence="1">The sequence shown here is derived from an EMBL/GenBank/DDBJ whole genome shotgun (WGS) entry which is preliminary data.</text>
</comment>
<evidence type="ECO:0000313" key="1">
    <source>
        <dbReference type="EMBL" id="GBM14054.1"/>
    </source>
</evidence>
<keyword evidence="2" id="KW-1185">Reference proteome</keyword>
<protein>
    <submittedName>
        <fullName evidence="1">Uncharacterized protein</fullName>
    </submittedName>
</protein>
<reference evidence="1 2" key="1">
    <citation type="journal article" date="2019" name="Sci. Rep.">
        <title>Orb-weaving spider Araneus ventricosus genome elucidates the spidroin gene catalogue.</title>
        <authorList>
            <person name="Kono N."/>
            <person name="Nakamura H."/>
            <person name="Ohtoshi R."/>
            <person name="Moran D.A.P."/>
            <person name="Shinohara A."/>
            <person name="Yoshida Y."/>
            <person name="Fujiwara M."/>
            <person name="Mori M."/>
            <person name="Tomita M."/>
            <person name="Arakawa K."/>
        </authorList>
    </citation>
    <scope>NUCLEOTIDE SEQUENCE [LARGE SCALE GENOMIC DNA]</scope>
</reference>
<dbReference type="Proteomes" id="UP000499080">
    <property type="component" value="Unassembled WGS sequence"/>
</dbReference>
<name>A0A4Y2DDV7_ARAVE</name>
<dbReference type="AlphaFoldDB" id="A0A4Y2DDV7"/>
<accession>A0A4Y2DDV7</accession>
<organism evidence="1 2">
    <name type="scientific">Araneus ventricosus</name>
    <name type="common">Orbweaver spider</name>
    <name type="synonym">Epeira ventricosa</name>
    <dbReference type="NCBI Taxonomy" id="182803"/>
    <lineage>
        <taxon>Eukaryota</taxon>
        <taxon>Metazoa</taxon>
        <taxon>Ecdysozoa</taxon>
        <taxon>Arthropoda</taxon>
        <taxon>Chelicerata</taxon>
        <taxon>Arachnida</taxon>
        <taxon>Araneae</taxon>
        <taxon>Araneomorphae</taxon>
        <taxon>Entelegynae</taxon>
        <taxon>Araneoidea</taxon>
        <taxon>Araneidae</taxon>
        <taxon>Araneus</taxon>
    </lineage>
</organism>